<dbReference type="PROSITE" id="PS50041">
    <property type="entry name" value="C_TYPE_LECTIN_2"/>
    <property type="match status" value="1"/>
</dbReference>
<evidence type="ECO:0000313" key="5">
    <source>
        <dbReference type="WBParaSite" id="EVEC_0001054601-mRNA-1"/>
    </source>
</evidence>
<protein>
    <submittedName>
        <fullName evidence="5">C-type lectin domain-containing protein</fullName>
    </submittedName>
</protein>
<dbReference type="Proteomes" id="UP000274131">
    <property type="component" value="Unassembled WGS sequence"/>
</dbReference>
<dbReference type="OrthoDB" id="5877732at2759"/>
<dbReference type="InterPro" id="IPR050111">
    <property type="entry name" value="C-type_lectin/snaclec_domain"/>
</dbReference>
<organism evidence="5">
    <name type="scientific">Enterobius vermicularis</name>
    <name type="common">Human pinworm</name>
    <dbReference type="NCBI Taxonomy" id="51028"/>
    <lineage>
        <taxon>Eukaryota</taxon>
        <taxon>Metazoa</taxon>
        <taxon>Ecdysozoa</taxon>
        <taxon>Nematoda</taxon>
        <taxon>Chromadorea</taxon>
        <taxon>Rhabditida</taxon>
        <taxon>Spirurina</taxon>
        <taxon>Oxyuridomorpha</taxon>
        <taxon>Oxyuroidea</taxon>
        <taxon>Oxyuridae</taxon>
        <taxon>Enterobius</taxon>
    </lineage>
</organism>
<dbReference type="InterPro" id="IPR001304">
    <property type="entry name" value="C-type_lectin-like"/>
</dbReference>
<evidence type="ECO:0000256" key="1">
    <source>
        <dbReference type="ARBA" id="ARBA00023157"/>
    </source>
</evidence>
<sequence length="121" mass="14585">MNSQKCYALLIEKPKTFEESERYCETIGGTLVSFSSENEFKILKGRHSKKKFWIGLKQVNEDWEWMDTTAIVYSQWKERNVTRDVFKDQKCMFVSGTGDWHRENCEKKLYFLCKFNRMRLT</sequence>
<dbReference type="PANTHER" id="PTHR22803">
    <property type="entry name" value="MANNOSE, PHOSPHOLIPASE, LECTIN RECEPTOR RELATED"/>
    <property type="match status" value="1"/>
</dbReference>
<feature type="domain" description="C-type lectin" evidence="2">
    <location>
        <begin position="2"/>
        <end position="114"/>
    </location>
</feature>
<evidence type="ECO:0000313" key="3">
    <source>
        <dbReference type="EMBL" id="VDD95138.1"/>
    </source>
</evidence>
<proteinExistence type="predicted"/>
<name>A0A0N4VI93_ENTVE</name>
<dbReference type="CDD" id="cd00037">
    <property type="entry name" value="CLECT"/>
    <property type="match status" value="1"/>
</dbReference>
<dbReference type="Gene3D" id="3.10.100.10">
    <property type="entry name" value="Mannose-Binding Protein A, subunit A"/>
    <property type="match status" value="1"/>
</dbReference>
<dbReference type="Pfam" id="PF00059">
    <property type="entry name" value="Lectin_C"/>
    <property type="match status" value="1"/>
</dbReference>
<dbReference type="InterPro" id="IPR016187">
    <property type="entry name" value="CTDL_fold"/>
</dbReference>
<dbReference type="WBParaSite" id="EVEC_0001054601-mRNA-1">
    <property type="protein sequence ID" value="EVEC_0001054601-mRNA-1"/>
    <property type="gene ID" value="EVEC_0001054601"/>
</dbReference>
<dbReference type="SUPFAM" id="SSF56436">
    <property type="entry name" value="C-type lectin-like"/>
    <property type="match status" value="1"/>
</dbReference>
<evidence type="ECO:0000259" key="2">
    <source>
        <dbReference type="PROSITE" id="PS50041"/>
    </source>
</evidence>
<keyword evidence="1" id="KW-1015">Disulfide bond</keyword>
<keyword evidence="4" id="KW-1185">Reference proteome</keyword>
<dbReference type="AlphaFoldDB" id="A0A0N4VI93"/>
<evidence type="ECO:0000313" key="4">
    <source>
        <dbReference type="Proteomes" id="UP000274131"/>
    </source>
</evidence>
<dbReference type="STRING" id="51028.A0A0N4VI93"/>
<dbReference type="PROSITE" id="PS00615">
    <property type="entry name" value="C_TYPE_LECTIN_1"/>
    <property type="match status" value="1"/>
</dbReference>
<dbReference type="SMART" id="SM00034">
    <property type="entry name" value="CLECT"/>
    <property type="match status" value="1"/>
</dbReference>
<reference evidence="5" key="1">
    <citation type="submission" date="2017-02" db="UniProtKB">
        <authorList>
            <consortium name="WormBaseParasite"/>
        </authorList>
    </citation>
    <scope>IDENTIFICATION</scope>
</reference>
<reference evidence="3 4" key="2">
    <citation type="submission" date="2018-10" db="EMBL/GenBank/DDBJ databases">
        <authorList>
            <consortium name="Pathogen Informatics"/>
        </authorList>
    </citation>
    <scope>NUCLEOTIDE SEQUENCE [LARGE SCALE GENOMIC DNA]</scope>
</reference>
<dbReference type="InterPro" id="IPR016186">
    <property type="entry name" value="C-type_lectin-like/link_sf"/>
</dbReference>
<dbReference type="EMBL" id="UXUI01010364">
    <property type="protein sequence ID" value="VDD95138.1"/>
    <property type="molecule type" value="Genomic_DNA"/>
</dbReference>
<dbReference type="InterPro" id="IPR018378">
    <property type="entry name" value="C-type_lectin_CS"/>
</dbReference>
<gene>
    <name evidence="3" type="ORF">EVEC_LOCUS9889</name>
</gene>
<accession>A0A0N4VI93</accession>